<evidence type="ECO:0000313" key="2">
    <source>
        <dbReference type="Proteomes" id="UP000317494"/>
    </source>
</evidence>
<gene>
    <name evidence="1" type="ORF">SeMB42_g06898</name>
</gene>
<feature type="non-terminal residue" evidence="1">
    <location>
        <position position="1"/>
    </location>
</feature>
<dbReference type="VEuPathDB" id="FungiDB:SeMB42_g06898"/>
<protein>
    <submittedName>
        <fullName evidence="1">Uncharacterized protein</fullName>
    </submittedName>
</protein>
<keyword evidence="2" id="KW-1185">Reference proteome</keyword>
<sequence>SSPSTPTDVLTVYAQIGSVYVTIGSTGQAGVALVTARKILETSIE</sequence>
<name>A0A507C747_9FUNG</name>
<accession>A0A507C747</accession>
<proteinExistence type="predicted"/>
<reference evidence="1 2" key="1">
    <citation type="journal article" date="2019" name="Sci. Rep.">
        <title>Comparative genomics of chytrid fungi reveal insights into the obligate biotrophic and pathogenic lifestyle of Synchytrium endobioticum.</title>
        <authorList>
            <person name="van de Vossenberg B.T.L.H."/>
            <person name="Warris S."/>
            <person name="Nguyen H.D.T."/>
            <person name="van Gent-Pelzer M.P.E."/>
            <person name="Joly D.L."/>
            <person name="van de Geest H.C."/>
            <person name="Bonants P.J.M."/>
            <person name="Smith D.S."/>
            <person name="Levesque C.A."/>
            <person name="van der Lee T.A.J."/>
        </authorList>
    </citation>
    <scope>NUCLEOTIDE SEQUENCE [LARGE SCALE GENOMIC DNA]</scope>
    <source>
        <strain evidence="1 2">MB42</strain>
    </source>
</reference>
<organism evidence="1 2">
    <name type="scientific">Synchytrium endobioticum</name>
    <dbReference type="NCBI Taxonomy" id="286115"/>
    <lineage>
        <taxon>Eukaryota</taxon>
        <taxon>Fungi</taxon>
        <taxon>Fungi incertae sedis</taxon>
        <taxon>Chytridiomycota</taxon>
        <taxon>Chytridiomycota incertae sedis</taxon>
        <taxon>Chytridiomycetes</taxon>
        <taxon>Synchytriales</taxon>
        <taxon>Synchytriaceae</taxon>
        <taxon>Synchytrium</taxon>
    </lineage>
</organism>
<dbReference type="Proteomes" id="UP000317494">
    <property type="component" value="Unassembled WGS sequence"/>
</dbReference>
<dbReference type="AlphaFoldDB" id="A0A507C747"/>
<comment type="caution">
    <text evidence="1">The sequence shown here is derived from an EMBL/GenBank/DDBJ whole genome shotgun (WGS) entry which is preliminary data.</text>
</comment>
<evidence type="ECO:0000313" key="1">
    <source>
        <dbReference type="EMBL" id="TPX37400.1"/>
    </source>
</evidence>
<dbReference type="EMBL" id="QEAN01000424">
    <property type="protein sequence ID" value="TPX37400.1"/>
    <property type="molecule type" value="Genomic_DNA"/>
</dbReference>